<dbReference type="AlphaFoldDB" id="A0A1B2HGW2"/>
<dbReference type="Pfam" id="PF19054">
    <property type="entry name" value="DUF5753"/>
    <property type="match status" value="1"/>
</dbReference>
<dbReference type="KEGG" id="led:BBK82_13605"/>
<proteinExistence type="predicted"/>
<feature type="domain" description="DUF5753" evidence="1">
    <location>
        <begin position="67"/>
        <end position="244"/>
    </location>
</feature>
<accession>A0A1B2HGW2</accession>
<gene>
    <name evidence="2" type="ORF">BBK82_13605</name>
</gene>
<name>A0A1B2HGW2_9PSEU</name>
<dbReference type="Proteomes" id="UP000093053">
    <property type="component" value="Chromosome"/>
</dbReference>
<organism evidence="2 3">
    <name type="scientific">Lentzea guizhouensis</name>
    <dbReference type="NCBI Taxonomy" id="1586287"/>
    <lineage>
        <taxon>Bacteria</taxon>
        <taxon>Bacillati</taxon>
        <taxon>Actinomycetota</taxon>
        <taxon>Actinomycetes</taxon>
        <taxon>Pseudonocardiales</taxon>
        <taxon>Pseudonocardiaceae</taxon>
        <taxon>Lentzea</taxon>
    </lineage>
</organism>
<evidence type="ECO:0000313" key="3">
    <source>
        <dbReference type="Proteomes" id="UP000093053"/>
    </source>
</evidence>
<reference evidence="2 3" key="1">
    <citation type="submission" date="2016-07" db="EMBL/GenBank/DDBJ databases">
        <title>Complete genome sequence of the Lentzea guizhouensis DHS C013.</title>
        <authorList>
            <person name="Cao C."/>
        </authorList>
    </citation>
    <scope>NUCLEOTIDE SEQUENCE [LARGE SCALE GENOMIC DNA]</scope>
    <source>
        <strain evidence="2 3">DHS C013</strain>
    </source>
</reference>
<evidence type="ECO:0000313" key="2">
    <source>
        <dbReference type="EMBL" id="ANZ36954.1"/>
    </source>
</evidence>
<evidence type="ECO:0000259" key="1">
    <source>
        <dbReference type="Pfam" id="PF19054"/>
    </source>
</evidence>
<protein>
    <recommendedName>
        <fullName evidence="1">DUF5753 domain-containing protein</fullName>
    </recommendedName>
</protein>
<dbReference type="InterPro" id="IPR043917">
    <property type="entry name" value="DUF5753"/>
</dbReference>
<dbReference type="EMBL" id="CP016793">
    <property type="protein sequence ID" value="ANZ36954.1"/>
    <property type="molecule type" value="Genomic_DNA"/>
</dbReference>
<keyword evidence="3" id="KW-1185">Reference proteome</keyword>
<sequence length="249" mass="27027">MGWSAAKLSMMHNAGSRIFEVDVLTLALHYGVDADEQVRACHTAQRAADLKAWEQSPKADLPCLTWTLAELEAEAATIQIVAGEVVPELLRTPAYGSAVRLAQAPVMCDYFQPYDVGLQQSTLALATAGAAVVIDVYLAEAALRRVVGGKRVMADQLLYLVALSEYPGIRIRVVPDAVGAYAGMGTAFSYMTFHEERFGDVVAVQRLHGVGWREERRKVSPYGETVGRLDEIALDVEASRELLAAATTM</sequence>
<dbReference type="STRING" id="1586287.BBK82_13605"/>